<reference evidence="2 3" key="1">
    <citation type="submission" date="2018-06" db="EMBL/GenBank/DDBJ databases">
        <title>Comparative analysis of microorganisms from saline springs in Andes Mountain Range, Colombia.</title>
        <authorList>
            <person name="Rubin E."/>
        </authorList>
    </citation>
    <scope>NUCLEOTIDE SEQUENCE [LARGE SCALE GENOMIC DNA]</scope>
    <source>
        <strain evidence="2 3">USBA-857</strain>
    </source>
</reference>
<dbReference type="InterPro" id="IPR010266">
    <property type="entry name" value="NnrS"/>
</dbReference>
<feature type="transmembrane region" description="Helical" evidence="1">
    <location>
        <begin position="95"/>
        <end position="116"/>
    </location>
</feature>
<gene>
    <name evidence="2" type="ORF">BCL93_104176</name>
</gene>
<feature type="transmembrane region" description="Helical" evidence="1">
    <location>
        <begin position="376"/>
        <end position="398"/>
    </location>
</feature>
<name>A0A328XQM7_9GAMM</name>
<dbReference type="EMBL" id="QLSX01000004">
    <property type="protein sequence ID" value="RAR62199.1"/>
    <property type="molecule type" value="Genomic_DNA"/>
</dbReference>
<dbReference type="Pfam" id="PF05940">
    <property type="entry name" value="NnrS"/>
    <property type="match status" value="1"/>
</dbReference>
<feature type="transmembrane region" description="Helical" evidence="1">
    <location>
        <begin position="225"/>
        <end position="246"/>
    </location>
</feature>
<evidence type="ECO:0000256" key="1">
    <source>
        <dbReference type="SAM" id="Phobius"/>
    </source>
</evidence>
<feature type="transmembrane region" description="Helical" evidence="1">
    <location>
        <begin position="348"/>
        <end position="370"/>
    </location>
</feature>
<feature type="transmembrane region" description="Helical" evidence="1">
    <location>
        <begin position="252"/>
        <end position="271"/>
    </location>
</feature>
<feature type="transmembrane region" description="Helical" evidence="1">
    <location>
        <begin position="27"/>
        <end position="46"/>
    </location>
</feature>
<proteinExistence type="predicted"/>
<keyword evidence="1" id="KW-1133">Transmembrane helix</keyword>
<evidence type="ECO:0000313" key="2">
    <source>
        <dbReference type="EMBL" id="RAR62199.1"/>
    </source>
</evidence>
<evidence type="ECO:0000313" key="3">
    <source>
        <dbReference type="Proteomes" id="UP000249700"/>
    </source>
</evidence>
<dbReference type="RefSeq" id="WP_181463055.1">
    <property type="nucleotide sequence ID" value="NZ_QLSX01000004.1"/>
</dbReference>
<keyword evidence="1" id="KW-0472">Membrane</keyword>
<sequence length="410" mass="43922">MAGESSLPISSTLSRVMPLWRLAFRPFFLFGALFSLLAMLAWGAFWHGSLLFEPLGGMVWWHQHEMLFGFVAAIVAGFLLTAVQNWTGQRSLHGWPLLAIVLVWLAGRLVMAFPGLMSPPGAPNGLSVALVDLAFLPLVAGVMARLVIRAKQWRNLIFVPVLVLLVVANALMHWGLARGDGTLVRAGAHLAVLLITLLMVVLGGRVIPFFTSLRLKRPKAQPSAWLERLAIGGVAALVLIGLLGAAGLVMPALLTAALAISAGLANLWRLARWEGGRTLREPLLWGLHASYAFVGLGLVMFGLAALGALPATLAIHALTVGGMGTMILSMLSRVSLGHTGRPIKTLPGIGVALGMMLLAATLRALVPTLWPQVTHWMLSLSILLWCLAYAVFLMHYAWPLLSSRPDGGEG</sequence>
<feature type="transmembrane region" description="Helical" evidence="1">
    <location>
        <begin position="66"/>
        <end position="83"/>
    </location>
</feature>
<protein>
    <submittedName>
        <fullName evidence="2">Uncharacterized protein involved in response to NO</fullName>
    </submittedName>
</protein>
<keyword evidence="1" id="KW-0812">Transmembrane</keyword>
<comment type="caution">
    <text evidence="2">The sequence shown here is derived from an EMBL/GenBank/DDBJ whole genome shotgun (WGS) entry which is preliminary data.</text>
</comment>
<feature type="transmembrane region" description="Helical" evidence="1">
    <location>
        <begin position="128"/>
        <end position="148"/>
    </location>
</feature>
<accession>A0A328XQM7</accession>
<feature type="transmembrane region" description="Helical" evidence="1">
    <location>
        <begin position="283"/>
        <end position="307"/>
    </location>
</feature>
<dbReference type="Proteomes" id="UP000249700">
    <property type="component" value="Unassembled WGS sequence"/>
</dbReference>
<feature type="transmembrane region" description="Helical" evidence="1">
    <location>
        <begin position="313"/>
        <end position="336"/>
    </location>
</feature>
<feature type="transmembrane region" description="Helical" evidence="1">
    <location>
        <begin position="188"/>
        <end position="213"/>
    </location>
</feature>
<dbReference type="AlphaFoldDB" id="A0A328XQM7"/>
<feature type="transmembrane region" description="Helical" evidence="1">
    <location>
        <begin position="155"/>
        <end position="176"/>
    </location>
</feature>
<organism evidence="2 3">
    <name type="scientific">Onishia taeanensis</name>
    <dbReference type="NCBI Taxonomy" id="284577"/>
    <lineage>
        <taxon>Bacteria</taxon>
        <taxon>Pseudomonadati</taxon>
        <taxon>Pseudomonadota</taxon>
        <taxon>Gammaproteobacteria</taxon>
        <taxon>Oceanospirillales</taxon>
        <taxon>Halomonadaceae</taxon>
        <taxon>Onishia</taxon>
    </lineage>
</organism>